<name>A0A7X6A5C5_9ACTN</name>
<dbReference type="RefSeq" id="WP_238350569.1">
    <property type="nucleotide sequence ID" value="NZ_JAASRO010000001.1"/>
</dbReference>
<dbReference type="AlphaFoldDB" id="A0A7X6A5C5"/>
<organism evidence="2 3">
    <name type="scientific">Kribbella shirazensis</name>
    <dbReference type="NCBI Taxonomy" id="1105143"/>
    <lineage>
        <taxon>Bacteria</taxon>
        <taxon>Bacillati</taxon>
        <taxon>Actinomycetota</taxon>
        <taxon>Actinomycetes</taxon>
        <taxon>Propionibacteriales</taxon>
        <taxon>Kribbellaceae</taxon>
        <taxon>Kribbella</taxon>
    </lineage>
</organism>
<comment type="caution">
    <text evidence="2">The sequence shown here is derived from an EMBL/GenBank/DDBJ whole genome shotgun (WGS) entry which is preliminary data.</text>
</comment>
<dbReference type="Proteomes" id="UP000555407">
    <property type="component" value="Unassembled WGS sequence"/>
</dbReference>
<keyword evidence="1" id="KW-1133">Transmembrane helix</keyword>
<feature type="transmembrane region" description="Helical" evidence="1">
    <location>
        <begin position="16"/>
        <end position="36"/>
    </location>
</feature>
<proteinExistence type="predicted"/>
<evidence type="ECO:0000313" key="3">
    <source>
        <dbReference type="Proteomes" id="UP000555407"/>
    </source>
</evidence>
<accession>A0A7X6A5C5</accession>
<reference evidence="2 3" key="1">
    <citation type="submission" date="2020-03" db="EMBL/GenBank/DDBJ databases">
        <title>Sequencing the genomes of 1000 actinobacteria strains.</title>
        <authorList>
            <person name="Klenk H.-P."/>
        </authorList>
    </citation>
    <scope>NUCLEOTIDE SEQUENCE [LARGE SCALE GENOMIC DNA]</scope>
    <source>
        <strain evidence="2 3">DSM 45490</strain>
    </source>
</reference>
<evidence type="ECO:0000313" key="2">
    <source>
        <dbReference type="EMBL" id="NIK61833.1"/>
    </source>
</evidence>
<protein>
    <submittedName>
        <fullName evidence="2">VanZ family protein</fullName>
    </submittedName>
</protein>
<sequence>MTSTVTAEPGSQVKVWVWRIAFLAAVALQLYGVYAPREAGPHVGLPQIDKIAHCFLFAAVAFTGWKAGVRVRWLLAALVANAVVSELVQHWVLPQRDGDPFDALADLAGVALGAWLGSRLSSRLGSRLDAPTARRTP</sequence>
<evidence type="ECO:0000256" key="1">
    <source>
        <dbReference type="SAM" id="Phobius"/>
    </source>
</evidence>
<dbReference type="EMBL" id="JAASRO010000001">
    <property type="protein sequence ID" value="NIK61833.1"/>
    <property type="molecule type" value="Genomic_DNA"/>
</dbReference>
<dbReference type="PANTHER" id="PTHR28008:SF1">
    <property type="entry name" value="DOMAIN PROTEIN, PUTATIVE (AFU_ORTHOLOGUE AFUA_3G10980)-RELATED"/>
    <property type="match status" value="1"/>
</dbReference>
<dbReference type="PANTHER" id="PTHR28008">
    <property type="entry name" value="DOMAIN PROTEIN, PUTATIVE (AFU_ORTHOLOGUE AFUA_3G10980)-RELATED"/>
    <property type="match status" value="1"/>
</dbReference>
<keyword evidence="1" id="KW-0472">Membrane</keyword>
<keyword evidence="3" id="KW-1185">Reference proteome</keyword>
<keyword evidence="1" id="KW-0812">Transmembrane</keyword>
<gene>
    <name evidence="2" type="ORF">BJY22_007550</name>
</gene>